<reference evidence="4 5" key="1">
    <citation type="journal article" date="2008" name="Virus Genes">
        <title>Genomic sequence analysis of a granulovirus isolated from the Old World bollworm, Helicoverpa armigera.</title>
        <authorList>
            <person name="Harrison R.L."/>
            <person name="Popham H.J."/>
        </authorList>
    </citation>
    <scope>NUCLEOTIDE SEQUENCE [LARGE SCALE GENOMIC DNA]</scope>
</reference>
<dbReference type="EMBL" id="EU255577">
    <property type="protein sequence ID" value="ABY47727.1"/>
    <property type="molecule type" value="Genomic_DNA"/>
</dbReference>
<keyword evidence="1 2" id="KW-0053">Apoptosis</keyword>
<dbReference type="RefSeq" id="YP_001649018.1">
    <property type="nucleotide sequence ID" value="NC_010240.1"/>
</dbReference>
<evidence type="ECO:0000259" key="3">
    <source>
        <dbReference type="PROSITE" id="PS51135"/>
    </source>
</evidence>
<sequence>MSKPFKVFNSEKQTGVMASSLADLRDAIRRTFNILEDVIPCLADGTRIENEEYYQSLAANERITYLVMYVCNNSPAAYDNNFFDNLSCLDNIDQLDEFIDFARKINYYNNK</sequence>
<dbReference type="SUPFAM" id="SSF54277">
    <property type="entry name" value="CAD &amp; PB1 domains"/>
    <property type="match status" value="1"/>
</dbReference>
<evidence type="ECO:0000313" key="4">
    <source>
        <dbReference type="EMBL" id="ABY47727.1"/>
    </source>
</evidence>
<dbReference type="InterPro" id="IPR003508">
    <property type="entry name" value="CIDE-N_dom"/>
</dbReference>
<accession>A9YMM8</accession>
<feature type="domain" description="CIDE-N" evidence="3">
    <location>
        <begin position="1"/>
        <end position="74"/>
    </location>
</feature>
<dbReference type="PROSITE" id="PS51135">
    <property type="entry name" value="CIDE_N"/>
    <property type="match status" value="1"/>
</dbReference>
<dbReference type="Proteomes" id="UP000203266">
    <property type="component" value="Segment"/>
</dbReference>
<evidence type="ECO:0000313" key="5">
    <source>
        <dbReference type="Proteomes" id="UP000203266"/>
    </source>
</evidence>
<name>A9YMM8_9BBAC</name>
<dbReference type="KEGG" id="vg:10973719"/>
<dbReference type="SMART" id="SM00266">
    <property type="entry name" value="CAD"/>
    <property type="match status" value="1"/>
</dbReference>
<dbReference type="OrthoDB" id="29044at10239"/>
<dbReference type="Gene3D" id="3.10.20.10">
    <property type="match status" value="1"/>
</dbReference>
<proteinExistence type="predicted"/>
<dbReference type="Pfam" id="PF02017">
    <property type="entry name" value="CIDE-N"/>
    <property type="match status" value="1"/>
</dbReference>
<organism evidence="4 5">
    <name type="scientific">Helicoverpa armigera granulovirus</name>
    <dbReference type="NCBI Taxonomy" id="489830"/>
    <lineage>
        <taxon>Viruses</taxon>
        <taxon>Viruses incertae sedis</taxon>
        <taxon>Naldaviricetes</taxon>
        <taxon>Lefavirales</taxon>
        <taxon>Baculoviridae</taxon>
        <taxon>Betabaculovirus</taxon>
        <taxon>Betabaculovirus helarmigerae</taxon>
    </lineage>
</organism>
<dbReference type="GeneID" id="10973719"/>
<protein>
    <recommendedName>
        <fullName evidence="3">CIDE-N domain-containing protein</fullName>
    </recommendedName>
</protein>
<evidence type="ECO:0000256" key="2">
    <source>
        <dbReference type="PROSITE-ProRule" id="PRU00447"/>
    </source>
</evidence>
<evidence type="ECO:0000256" key="1">
    <source>
        <dbReference type="ARBA" id="ARBA00022703"/>
    </source>
</evidence>
<keyword evidence="5" id="KW-1185">Reference proteome</keyword>